<organism evidence="2 3">
    <name type="scientific">Plasmodium vivax India VII</name>
    <dbReference type="NCBI Taxonomy" id="1077284"/>
    <lineage>
        <taxon>Eukaryota</taxon>
        <taxon>Sar</taxon>
        <taxon>Alveolata</taxon>
        <taxon>Apicomplexa</taxon>
        <taxon>Aconoidasida</taxon>
        <taxon>Haemosporida</taxon>
        <taxon>Plasmodiidae</taxon>
        <taxon>Plasmodium</taxon>
        <taxon>Plasmodium (Plasmodium)</taxon>
    </lineage>
</organism>
<evidence type="ECO:0000256" key="1">
    <source>
        <dbReference type="SAM" id="MobiDB-lite"/>
    </source>
</evidence>
<proteinExistence type="predicted"/>
<feature type="compositionally biased region" description="Basic and acidic residues" evidence="1">
    <location>
        <begin position="140"/>
        <end position="163"/>
    </location>
</feature>
<protein>
    <submittedName>
        <fullName evidence="2">Uncharacterized protein</fullName>
    </submittedName>
</protein>
<reference evidence="2 3" key="1">
    <citation type="submission" date="2011-08" db="EMBL/GenBank/DDBJ databases">
        <title>The Genome Sequence of Plasmodium vivax India VII.</title>
        <authorList>
            <consortium name="The Broad Institute Genome Sequencing Platform"/>
            <consortium name="The Broad Institute Genome Sequencing Center for Infectious Disease"/>
            <person name="Neafsey D."/>
            <person name="Carlton J."/>
            <person name="Barnwell J."/>
            <person name="Collins W."/>
            <person name="Escalante A."/>
            <person name="Mullikin J."/>
            <person name="Saul A."/>
            <person name="Guigo R."/>
            <person name="Camara F."/>
            <person name="Young S.K."/>
            <person name="Zeng Q."/>
            <person name="Gargeya S."/>
            <person name="Fitzgerald M."/>
            <person name="Haas B."/>
            <person name="Abouelleil A."/>
            <person name="Alvarado L."/>
            <person name="Arachchi H.M."/>
            <person name="Berlin A."/>
            <person name="Brown A."/>
            <person name="Chapman S.B."/>
            <person name="Chen Z."/>
            <person name="Dunbar C."/>
            <person name="Freedman E."/>
            <person name="Gearin G."/>
            <person name="Gellesch M."/>
            <person name="Goldberg J."/>
            <person name="Griggs A."/>
            <person name="Gujja S."/>
            <person name="Heiman D."/>
            <person name="Howarth C."/>
            <person name="Larson L."/>
            <person name="Lui A."/>
            <person name="MacDonald P.J.P."/>
            <person name="Montmayeur A."/>
            <person name="Murphy C."/>
            <person name="Neiman D."/>
            <person name="Pearson M."/>
            <person name="Priest M."/>
            <person name="Roberts A."/>
            <person name="Saif S."/>
            <person name="Shea T."/>
            <person name="Shenoy N."/>
            <person name="Sisk P."/>
            <person name="Stolte C."/>
            <person name="Sykes S."/>
            <person name="Wortman J."/>
            <person name="Nusbaum C."/>
            <person name="Birren B."/>
        </authorList>
    </citation>
    <scope>NUCLEOTIDE SEQUENCE [LARGE SCALE GENOMIC DNA]</scope>
    <source>
        <strain evidence="2 3">India VII</strain>
    </source>
</reference>
<sequence>MFDGVYWIHQVDEGSINAFKKNPSLKCTRNFDNNENKHLFFKKLMLDLCEDIAHIKTNKNILMNKKKCPKILARLQYRKETLMQFFYASYYKDMFDIKDECSISFINDNFSDISCNNVKEQSKTTGPSEGERVTASSSADRADQLQDSAKETGELQDSAHGDGLDDPGPVDPIPEDLEISLPFNEDPPKLDTTYAAASLAGISLFGTILYKVKCHYINEILYKSFIFYVNIII</sequence>
<feature type="region of interest" description="Disordered" evidence="1">
    <location>
        <begin position="119"/>
        <end position="171"/>
    </location>
</feature>
<evidence type="ECO:0000313" key="2">
    <source>
        <dbReference type="EMBL" id="KMZ77373.1"/>
    </source>
</evidence>
<dbReference type="AlphaFoldDB" id="A0A0J9UV95"/>
<evidence type="ECO:0000313" key="3">
    <source>
        <dbReference type="Proteomes" id="UP000053562"/>
    </source>
</evidence>
<name>A0A0J9UV95_PLAVI</name>
<dbReference type="Proteomes" id="UP000053562">
    <property type="component" value="Unassembled WGS sequence"/>
</dbReference>
<dbReference type="EMBL" id="KQ234408">
    <property type="protein sequence ID" value="KMZ77373.1"/>
    <property type="molecule type" value="Genomic_DNA"/>
</dbReference>
<accession>A0A0J9UV95</accession>
<gene>
    <name evidence="2" type="ORF">PVIIG_05768</name>
</gene>